<dbReference type="Pfam" id="PF00646">
    <property type="entry name" value="F-box"/>
    <property type="match status" value="1"/>
</dbReference>
<reference evidence="2 3" key="1">
    <citation type="submission" date="2019-09" db="EMBL/GenBank/DDBJ databases">
        <title>A chromosome-level genome assembly of the Chinese tupelo Nyssa sinensis.</title>
        <authorList>
            <person name="Yang X."/>
            <person name="Kang M."/>
            <person name="Yang Y."/>
            <person name="Xiong H."/>
            <person name="Wang M."/>
            <person name="Zhang Z."/>
            <person name="Wang Z."/>
            <person name="Wu H."/>
            <person name="Ma T."/>
            <person name="Liu J."/>
            <person name="Xi Z."/>
        </authorList>
    </citation>
    <scope>NUCLEOTIDE SEQUENCE [LARGE SCALE GENOMIC DNA]</scope>
    <source>
        <strain evidence="2">J267</strain>
        <tissue evidence="2">Leaf</tissue>
    </source>
</reference>
<evidence type="ECO:0000313" key="2">
    <source>
        <dbReference type="EMBL" id="KAA8524975.1"/>
    </source>
</evidence>
<dbReference type="InterPro" id="IPR006527">
    <property type="entry name" value="F-box-assoc_dom_typ1"/>
</dbReference>
<keyword evidence="3" id="KW-1185">Reference proteome</keyword>
<dbReference type="EMBL" id="CM018047">
    <property type="protein sequence ID" value="KAA8524975.1"/>
    <property type="molecule type" value="Genomic_DNA"/>
</dbReference>
<name>A0A5J5A1M2_9ASTE</name>
<feature type="domain" description="F-box" evidence="1">
    <location>
        <begin position="1"/>
        <end position="45"/>
    </location>
</feature>
<protein>
    <recommendedName>
        <fullName evidence="1">F-box domain-containing protein</fullName>
    </recommendedName>
</protein>
<dbReference type="PROSITE" id="PS50181">
    <property type="entry name" value="FBOX"/>
    <property type="match status" value="1"/>
</dbReference>
<dbReference type="OrthoDB" id="5314306at2759"/>
<dbReference type="NCBIfam" id="TIGR01640">
    <property type="entry name" value="F_box_assoc_1"/>
    <property type="match status" value="1"/>
</dbReference>
<dbReference type="InterPro" id="IPR050796">
    <property type="entry name" value="SCF_F-box_component"/>
</dbReference>
<dbReference type="CDD" id="cd22157">
    <property type="entry name" value="F-box_AtFBW1-like"/>
    <property type="match status" value="1"/>
</dbReference>
<dbReference type="InterPro" id="IPR017451">
    <property type="entry name" value="F-box-assoc_interact_dom"/>
</dbReference>
<dbReference type="Gene3D" id="1.20.1280.50">
    <property type="match status" value="1"/>
</dbReference>
<dbReference type="SMART" id="SM00256">
    <property type="entry name" value="FBOX"/>
    <property type="match status" value="1"/>
</dbReference>
<evidence type="ECO:0000313" key="3">
    <source>
        <dbReference type="Proteomes" id="UP000325577"/>
    </source>
</evidence>
<dbReference type="AlphaFoldDB" id="A0A5J5A1M2"/>
<evidence type="ECO:0000259" key="1">
    <source>
        <dbReference type="PROSITE" id="PS50181"/>
    </source>
</evidence>
<sequence length="422" mass="48039">MSDYLPREVWIDILTRLPVKTLLQIRCVCKLWQSLISNPTFITTHLNRTRNTTNKSHTLLLRHFNEGERRNKEHYLLLHDDQTRDEQSVELEFPFKTRSKYHFRIVGSCNGLVCLSDDYSIDAYDIILWNPSIRKFVTLPRPRVTEITHGSYMFLLGFGFDSKSDDYKVVRIAYIKGRNGRDLIPPEVELYTLSSGSWRSFSTGAPPYGMFGYTWTQAFVNGAIHWIGYDPCVAGGDRSLIVSFDVGDEVFRELLLPDALAGQCGQELSVSVFGEVLAVFQYQYRAKKQRCSVWVMMEYGVVDSWTKLYTIDLQGGLQKTVGFRKNGEVLLATARGKLISYDPNFQRMKSIGIHGAIDSFYVDTYEESLALLGVGVGGLGGQASSYDDIPDGGEEENGVEAQQWPGNFNRAKEEQVYRVWTR</sequence>
<organism evidence="2 3">
    <name type="scientific">Nyssa sinensis</name>
    <dbReference type="NCBI Taxonomy" id="561372"/>
    <lineage>
        <taxon>Eukaryota</taxon>
        <taxon>Viridiplantae</taxon>
        <taxon>Streptophyta</taxon>
        <taxon>Embryophyta</taxon>
        <taxon>Tracheophyta</taxon>
        <taxon>Spermatophyta</taxon>
        <taxon>Magnoliopsida</taxon>
        <taxon>eudicotyledons</taxon>
        <taxon>Gunneridae</taxon>
        <taxon>Pentapetalae</taxon>
        <taxon>asterids</taxon>
        <taxon>Cornales</taxon>
        <taxon>Nyssaceae</taxon>
        <taxon>Nyssa</taxon>
    </lineage>
</organism>
<dbReference type="PANTHER" id="PTHR31672">
    <property type="entry name" value="BNACNNG10540D PROTEIN"/>
    <property type="match status" value="1"/>
</dbReference>
<dbReference type="PANTHER" id="PTHR31672:SF10">
    <property type="entry name" value="F-BOX DOMAIN-CONTAINING PROTEIN"/>
    <property type="match status" value="1"/>
</dbReference>
<dbReference type="InterPro" id="IPR036047">
    <property type="entry name" value="F-box-like_dom_sf"/>
</dbReference>
<proteinExistence type="predicted"/>
<dbReference type="Pfam" id="PF07734">
    <property type="entry name" value="FBA_1"/>
    <property type="match status" value="1"/>
</dbReference>
<dbReference type="Proteomes" id="UP000325577">
    <property type="component" value="Linkage Group LG4"/>
</dbReference>
<dbReference type="SUPFAM" id="SSF81383">
    <property type="entry name" value="F-box domain"/>
    <property type="match status" value="1"/>
</dbReference>
<accession>A0A5J5A1M2</accession>
<dbReference type="InterPro" id="IPR001810">
    <property type="entry name" value="F-box_dom"/>
</dbReference>
<gene>
    <name evidence="2" type="ORF">F0562_011387</name>
</gene>